<feature type="transmembrane region" description="Helical" evidence="6">
    <location>
        <begin position="448"/>
        <end position="475"/>
    </location>
</feature>
<dbReference type="PANTHER" id="PTHR30250:SF11">
    <property type="entry name" value="O-ANTIGEN TRANSPORTER-RELATED"/>
    <property type="match status" value="1"/>
</dbReference>
<dbReference type="PANTHER" id="PTHR30250">
    <property type="entry name" value="PST FAMILY PREDICTED COLANIC ACID TRANSPORTER"/>
    <property type="match status" value="1"/>
</dbReference>
<evidence type="ECO:0000256" key="5">
    <source>
        <dbReference type="ARBA" id="ARBA00023136"/>
    </source>
</evidence>
<evidence type="ECO:0000313" key="8">
    <source>
        <dbReference type="Proteomes" id="UP000467327"/>
    </source>
</evidence>
<keyword evidence="4 6" id="KW-1133">Transmembrane helix</keyword>
<reference evidence="7 8" key="1">
    <citation type="journal article" date="2019" name="Emerg. Microbes Infect.">
        <title>Comprehensive subspecies identification of 175 nontuberculous mycobacteria species based on 7547 genomic profiles.</title>
        <authorList>
            <person name="Matsumoto Y."/>
            <person name="Kinjo T."/>
            <person name="Motooka D."/>
            <person name="Nabeya D."/>
            <person name="Jung N."/>
            <person name="Uechi K."/>
            <person name="Horii T."/>
            <person name="Iida T."/>
            <person name="Fujita J."/>
            <person name="Nakamura S."/>
        </authorList>
    </citation>
    <scope>NUCLEOTIDE SEQUENCE [LARGE SCALE GENOMIC DNA]</scope>
    <source>
        <strain evidence="7 8">JCM 6376</strain>
    </source>
</reference>
<keyword evidence="8" id="KW-1185">Reference proteome</keyword>
<evidence type="ECO:0000256" key="4">
    <source>
        <dbReference type="ARBA" id="ARBA00022989"/>
    </source>
</evidence>
<sequence>MAPPNFARNTLLGAISGAAVTLSGFVGSAIAARLLGPDDLGVVAYIIWCVTLTVAVATVGSDVVQQRFIPSLRAMGRDDEVAALVGAILRLSVAVAIVAAVVLFFYLSGPGRGALTGLSDTSQIVVIAVALTWFICWRLSDLYLYNLRGEQQFDKLARISSVSALLRVTTTVLGAWLFGVPGALAGNIAATILPARRALPLLRNKPRVRPDLRQEVFRFTLVSWMIALTGQLLFGRTQIVFLEHYATLAAVGLFAAALTVAEMASQLPQLFLSALLPRFSEQSGQGAHDHMMRLYRTMTALMALVMFPLCLGLAAITPVLVPLIFGDEFAEAASVASILLIVVGICSVGGTNNNLMLSLSKTKILVVSNAVGLVALILLSFLVIPRYGLMGAAWSRGIVQVLVIAIEIICTAIQTGFHPPYRALGAITLAAVAQGAVAYVVVLNIGGAWSLVVALPAAVITYLIGLRVFAILPMVDPTLPSRLMSHTPARLEPLISRVLRLLVPPTAGRAEQD</sequence>
<evidence type="ECO:0000256" key="2">
    <source>
        <dbReference type="ARBA" id="ARBA00022475"/>
    </source>
</evidence>
<evidence type="ECO:0008006" key="9">
    <source>
        <dbReference type="Google" id="ProtNLM"/>
    </source>
</evidence>
<feature type="transmembrane region" description="Helical" evidence="6">
    <location>
        <begin position="424"/>
        <end position="442"/>
    </location>
</feature>
<gene>
    <name evidence="7" type="ORF">MAIC_50330</name>
</gene>
<keyword evidence="2" id="KW-1003">Cell membrane</keyword>
<dbReference type="EMBL" id="AP022561">
    <property type="protein sequence ID" value="BBX10230.1"/>
    <property type="molecule type" value="Genomic_DNA"/>
</dbReference>
<dbReference type="AlphaFoldDB" id="A0AAD1MF28"/>
<dbReference type="GO" id="GO:0005886">
    <property type="term" value="C:plasma membrane"/>
    <property type="evidence" value="ECO:0007669"/>
    <property type="project" value="UniProtKB-SubCell"/>
</dbReference>
<name>A0AAD1MF28_9MYCO</name>
<organism evidence="7 8">
    <name type="scientific">Mycolicibacterium aichiense</name>
    <dbReference type="NCBI Taxonomy" id="1799"/>
    <lineage>
        <taxon>Bacteria</taxon>
        <taxon>Bacillati</taxon>
        <taxon>Actinomycetota</taxon>
        <taxon>Actinomycetes</taxon>
        <taxon>Mycobacteriales</taxon>
        <taxon>Mycobacteriaceae</taxon>
        <taxon>Mycolicibacterium</taxon>
    </lineage>
</organism>
<feature type="transmembrane region" description="Helical" evidence="6">
    <location>
        <begin position="124"/>
        <end position="144"/>
    </location>
</feature>
<evidence type="ECO:0000313" key="7">
    <source>
        <dbReference type="EMBL" id="BBX10230.1"/>
    </source>
</evidence>
<evidence type="ECO:0000256" key="6">
    <source>
        <dbReference type="SAM" id="Phobius"/>
    </source>
</evidence>
<feature type="transmembrane region" description="Helical" evidence="6">
    <location>
        <begin position="41"/>
        <end position="60"/>
    </location>
</feature>
<evidence type="ECO:0000256" key="1">
    <source>
        <dbReference type="ARBA" id="ARBA00004651"/>
    </source>
</evidence>
<dbReference type="RefSeq" id="WP_115318440.1">
    <property type="nucleotide sequence ID" value="NZ_AP022561.1"/>
</dbReference>
<feature type="transmembrane region" description="Helical" evidence="6">
    <location>
        <begin position="81"/>
        <end position="104"/>
    </location>
</feature>
<keyword evidence="3 6" id="KW-0812">Transmembrane</keyword>
<feature type="transmembrane region" description="Helical" evidence="6">
    <location>
        <begin position="240"/>
        <end position="261"/>
    </location>
</feature>
<dbReference type="InterPro" id="IPR050833">
    <property type="entry name" value="Poly_Biosynth_Transport"/>
</dbReference>
<dbReference type="Proteomes" id="UP000467327">
    <property type="component" value="Chromosome"/>
</dbReference>
<dbReference type="KEGG" id="maic:MAIC_50330"/>
<feature type="transmembrane region" description="Helical" evidence="6">
    <location>
        <begin position="364"/>
        <end position="385"/>
    </location>
</feature>
<accession>A0AAD1MF28</accession>
<protein>
    <recommendedName>
        <fullName evidence="9">Membrane protein involved in the export of O-antigen and teichoic acid</fullName>
    </recommendedName>
</protein>
<keyword evidence="5 6" id="KW-0472">Membrane</keyword>
<comment type="subcellular location">
    <subcellularLocation>
        <location evidence="1">Cell membrane</location>
        <topology evidence="1">Multi-pass membrane protein</topology>
    </subcellularLocation>
</comment>
<feature type="transmembrane region" description="Helical" evidence="6">
    <location>
        <begin position="397"/>
        <end position="417"/>
    </location>
</feature>
<proteinExistence type="predicted"/>
<evidence type="ECO:0000256" key="3">
    <source>
        <dbReference type="ARBA" id="ARBA00022692"/>
    </source>
</evidence>
<feature type="transmembrane region" description="Helical" evidence="6">
    <location>
        <begin position="184"/>
        <end position="204"/>
    </location>
</feature>
<dbReference type="Pfam" id="PF13440">
    <property type="entry name" value="Polysacc_synt_3"/>
    <property type="match status" value="1"/>
</dbReference>
<feature type="transmembrane region" description="Helical" evidence="6">
    <location>
        <begin position="216"/>
        <end position="234"/>
    </location>
</feature>
<feature type="transmembrane region" description="Helical" evidence="6">
    <location>
        <begin position="332"/>
        <end position="352"/>
    </location>
</feature>
<feature type="transmembrane region" description="Helical" evidence="6">
    <location>
        <begin position="300"/>
        <end position="326"/>
    </location>
</feature>